<accession>A0A9Q9AWK5</accession>
<evidence type="ECO:0000313" key="1">
    <source>
        <dbReference type="EMBL" id="USW57217.1"/>
    </source>
</evidence>
<reference evidence="1" key="1">
    <citation type="submission" date="2022-06" db="EMBL/GenBank/DDBJ databases">
        <title>Complete genome sequences of two strains of the flax pathogen Septoria linicola.</title>
        <authorList>
            <person name="Lapalu N."/>
            <person name="Simon A."/>
            <person name="Demenou B."/>
            <person name="Paumier D."/>
            <person name="Guillot M.-P."/>
            <person name="Gout L."/>
            <person name="Valade R."/>
        </authorList>
    </citation>
    <scope>NUCLEOTIDE SEQUENCE</scope>
    <source>
        <strain evidence="1">SE15195</strain>
    </source>
</reference>
<dbReference type="EMBL" id="CP099426">
    <property type="protein sequence ID" value="USW57217.1"/>
    <property type="molecule type" value="Genomic_DNA"/>
</dbReference>
<dbReference type="AlphaFoldDB" id="A0A9Q9AWK5"/>
<name>A0A9Q9AWK5_9PEZI</name>
<keyword evidence="2" id="KW-1185">Reference proteome</keyword>
<organism evidence="1 2">
    <name type="scientific">Septoria linicola</name>
    <dbReference type="NCBI Taxonomy" id="215465"/>
    <lineage>
        <taxon>Eukaryota</taxon>
        <taxon>Fungi</taxon>
        <taxon>Dikarya</taxon>
        <taxon>Ascomycota</taxon>
        <taxon>Pezizomycotina</taxon>
        <taxon>Dothideomycetes</taxon>
        <taxon>Dothideomycetidae</taxon>
        <taxon>Mycosphaerellales</taxon>
        <taxon>Mycosphaerellaceae</taxon>
        <taxon>Septoria</taxon>
    </lineage>
</organism>
<evidence type="ECO:0000313" key="2">
    <source>
        <dbReference type="Proteomes" id="UP001056384"/>
    </source>
</evidence>
<dbReference type="Proteomes" id="UP001056384">
    <property type="component" value="Chromosome 9"/>
</dbReference>
<gene>
    <name evidence="1" type="ORF">Slin15195_G105360</name>
</gene>
<protein>
    <submittedName>
        <fullName evidence="1">Uncharacterized protein</fullName>
    </submittedName>
</protein>
<proteinExistence type="predicted"/>
<sequence>MSAVEEPTLRERLEDLPPELYDEIYSLTFTADRSFRIYASPWHKVHQGWLSVSANASSRVTINEKVSHLFHVDRASRKKFSASYWGNGSQSLMYGLNNDGERATSGFRRLMKTALSGLPGLDFGESVLFPNQKEVPALYENWK</sequence>